<dbReference type="Gene3D" id="1.25.40.20">
    <property type="entry name" value="Ankyrin repeat-containing domain"/>
    <property type="match status" value="1"/>
</dbReference>
<name>A0A1G7YFI3_9BURK</name>
<dbReference type="InterPro" id="IPR036770">
    <property type="entry name" value="Ankyrin_rpt-contain_sf"/>
</dbReference>
<evidence type="ECO:0000313" key="2">
    <source>
        <dbReference type="EMBL" id="SDG94640.1"/>
    </source>
</evidence>
<dbReference type="Proteomes" id="UP000199706">
    <property type="component" value="Unassembled WGS sequence"/>
</dbReference>
<feature type="compositionally biased region" description="Acidic residues" evidence="1">
    <location>
        <begin position="109"/>
        <end position="119"/>
    </location>
</feature>
<dbReference type="AlphaFoldDB" id="A0A1G7YFI3"/>
<accession>A0A1G7YFI3</accession>
<dbReference type="SUPFAM" id="SSF48403">
    <property type="entry name" value="Ankyrin repeat"/>
    <property type="match status" value="1"/>
</dbReference>
<reference evidence="2 3" key="1">
    <citation type="submission" date="2016-10" db="EMBL/GenBank/DDBJ databases">
        <authorList>
            <person name="de Groot N.N."/>
        </authorList>
    </citation>
    <scope>NUCLEOTIDE SEQUENCE [LARGE SCALE GENOMIC DNA]</scope>
    <source>
        <strain evidence="2 3">LMG 2247</strain>
    </source>
</reference>
<evidence type="ECO:0000313" key="3">
    <source>
        <dbReference type="Proteomes" id="UP000199706"/>
    </source>
</evidence>
<dbReference type="EMBL" id="FNCJ01000006">
    <property type="protein sequence ID" value="SDG94640.1"/>
    <property type="molecule type" value="Genomic_DNA"/>
</dbReference>
<evidence type="ECO:0000256" key="1">
    <source>
        <dbReference type="SAM" id="MobiDB-lite"/>
    </source>
</evidence>
<gene>
    <name evidence="2" type="ORF">SAMN05216466_106146</name>
</gene>
<feature type="region of interest" description="Disordered" evidence="1">
    <location>
        <begin position="103"/>
        <end position="124"/>
    </location>
</feature>
<protein>
    <submittedName>
        <fullName evidence="2">Uncharacterized protein</fullName>
    </submittedName>
</protein>
<proteinExistence type="predicted"/>
<dbReference type="RefSeq" id="WP_090685428.1">
    <property type="nucleotide sequence ID" value="NZ_FNCJ01000006.1"/>
</dbReference>
<organism evidence="2 3">
    <name type="scientific">Paraburkholderia phenazinium</name>
    <dbReference type="NCBI Taxonomy" id="60549"/>
    <lineage>
        <taxon>Bacteria</taxon>
        <taxon>Pseudomonadati</taxon>
        <taxon>Pseudomonadota</taxon>
        <taxon>Betaproteobacteria</taxon>
        <taxon>Burkholderiales</taxon>
        <taxon>Burkholderiaceae</taxon>
        <taxon>Paraburkholderia</taxon>
    </lineage>
</organism>
<sequence length="198" mass="21608">MHARSRLHDAAQNRIQMDLITALRKHDLDEVRRLHNRGVDPNGRDLQLVGVPLRAAINIGSIEAVEGLLRAGADPLLRDPTVDHPALTAVVMRAVELHRQGRAVTSDDERLDESDDDLDNGGRGWDSSHLGDILELLASYGGHAGQPSKPDVEPANAWALLREVPALMRAYRKGRASYESVLADVDAMLDEARGIGKA</sequence>